<name>A0A6G1K0T7_9PLEO</name>
<gene>
    <name evidence="2" type="ORF">K504DRAFT_505368</name>
</gene>
<feature type="compositionally biased region" description="Basic residues" evidence="1">
    <location>
        <begin position="228"/>
        <end position="237"/>
    </location>
</feature>
<feature type="region of interest" description="Disordered" evidence="1">
    <location>
        <begin position="35"/>
        <end position="69"/>
    </location>
</feature>
<evidence type="ECO:0000313" key="3">
    <source>
        <dbReference type="Proteomes" id="UP000799428"/>
    </source>
</evidence>
<reference evidence="2" key="1">
    <citation type="journal article" date="2020" name="Stud. Mycol.">
        <title>101 Dothideomycetes genomes: a test case for predicting lifestyles and emergence of pathogens.</title>
        <authorList>
            <person name="Haridas S."/>
            <person name="Albert R."/>
            <person name="Binder M."/>
            <person name="Bloem J."/>
            <person name="Labutti K."/>
            <person name="Salamov A."/>
            <person name="Andreopoulos B."/>
            <person name="Baker S."/>
            <person name="Barry K."/>
            <person name="Bills G."/>
            <person name="Bluhm B."/>
            <person name="Cannon C."/>
            <person name="Castanera R."/>
            <person name="Culley D."/>
            <person name="Daum C."/>
            <person name="Ezra D."/>
            <person name="Gonzalez J."/>
            <person name="Henrissat B."/>
            <person name="Kuo A."/>
            <person name="Liang C."/>
            <person name="Lipzen A."/>
            <person name="Lutzoni F."/>
            <person name="Magnuson J."/>
            <person name="Mondo S."/>
            <person name="Nolan M."/>
            <person name="Ohm R."/>
            <person name="Pangilinan J."/>
            <person name="Park H.-J."/>
            <person name="Ramirez L."/>
            <person name="Alfaro M."/>
            <person name="Sun H."/>
            <person name="Tritt A."/>
            <person name="Yoshinaga Y."/>
            <person name="Zwiers L.-H."/>
            <person name="Turgeon B."/>
            <person name="Goodwin S."/>
            <person name="Spatafora J."/>
            <person name="Crous P."/>
            <person name="Grigoriev I."/>
        </authorList>
    </citation>
    <scope>NUCLEOTIDE SEQUENCE</scope>
    <source>
        <strain evidence="2">CBS 279.74</strain>
    </source>
</reference>
<accession>A0A6G1K0T7</accession>
<evidence type="ECO:0000256" key="1">
    <source>
        <dbReference type="SAM" id="MobiDB-lite"/>
    </source>
</evidence>
<dbReference type="Proteomes" id="UP000799428">
    <property type="component" value="Unassembled WGS sequence"/>
</dbReference>
<sequence length="290" mass="30941">MITTTFSRFLLDTPVTVAVTVTVTVTVAARPTAPASLRQDGNSASADFDMARQGNNNQHHHSLGNRGGGVSTFAAGGRRYSALDGAGDRRYTANSRVGDRPQVSRHWNPPSRMWRGGGNISQGGANSGGGMRGTAADASVGTDSQGNPLNANVYNNDNSTQSLTNKNNKNTATTTATTTTTSSSANPAAYLDFSSGNSQHIKHTKEELDALGERRAAALRAQAEWKARHPPKAPRQYKGKDPIKQAVQNPKLRAILAGKAWQGPTRQKKNGLKTRMGIHDADLELELVKE</sequence>
<dbReference type="AlphaFoldDB" id="A0A6G1K0T7"/>
<keyword evidence="3" id="KW-1185">Reference proteome</keyword>
<feature type="compositionally biased region" description="Low complexity" evidence="1">
    <location>
        <begin position="164"/>
        <end position="186"/>
    </location>
</feature>
<feature type="region of interest" description="Disordered" evidence="1">
    <location>
        <begin position="83"/>
        <end position="187"/>
    </location>
</feature>
<evidence type="ECO:0000313" key="2">
    <source>
        <dbReference type="EMBL" id="KAF2706418.1"/>
    </source>
</evidence>
<feature type="compositionally biased region" description="Gly residues" evidence="1">
    <location>
        <begin position="115"/>
        <end position="132"/>
    </location>
</feature>
<dbReference type="EMBL" id="MU005776">
    <property type="protein sequence ID" value="KAF2706418.1"/>
    <property type="molecule type" value="Genomic_DNA"/>
</dbReference>
<protein>
    <submittedName>
        <fullName evidence="2">Uncharacterized protein</fullName>
    </submittedName>
</protein>
<feature type="region of interest" description="Disordered" evidence="1">
    <location>
        <begin position="223"/>
        <end position="242"/>
    </location>
</feature>
<dbReference type="OrthoDB" id="3801552at2759"/>
<feature type="compositionally biased region" description="Polar residues" evidence="1">
    <location>
        <begin position="141"/>
        <end position="163"/>
    </location>
</feature>
<proteinExistence type="predicted"/>
<organism evidence="2 3">
    <name type="scientific">Pleomassaria siparia CBS 279.74</name>
    <dbReference type="NCBI Taxonomy" id="1314801"/>
    <lineage>
        <taxon>Eukaryota</taxon>
        <taxon>Fungi</taxon>
        <taxon>Dikarya</taxon>
        <taxon>Ascomycota</taxon>
        <taxon>Pezizomycotina</taxon>
        <taxon>Dothideomycetes</taxon>
        <taxon>Pleosporomycetidae</taxon>
        <taxon>Pleosporales</taxon>
        <taxon>Pleomassariaceae</taxon>
        <taxon>Pleomassaria</taxon>
    </lineage>
</organism>